<dbReference type="Proteomes" id="UP000663825">
    <property type="component" value="Unassembled WGS sequence"/>
</dbReference>
<protein>
    <submittedName>
        <fullName evidence="2">Uncharacterized protein</fullName>
    </submittedName>
</protein>
<dbReference type="EMBL" id="CAJNXB010002504">
    <property type="protein sequence ID" value="CAF3255146.1"/>
    <property type="molecule type" value="Genomic_DNA"/>
</dbReference>
<gene>
    <name evidence="2" type="ORF">TIS948_LOCUS15441</name>
</gene>
<sequence length="154" mass="17338">LNHPTTSDPSTRNRHHDPYLPYANPPSASSSTSSNDANITSINPDLKLDNLDKVKVDVENKPPPTSNGLSQLTTDKLNEFNRCHDIDLENATPLTIAPPRLDVDESFRQTDYHHYYTGYHHPHSTAAYSAFLNHPTTSDPSTRNRHHDPYLPCK</sequence>
<reference evidence="2" key="1">
    <citation type="submission" date="2021-02" db="EMBL/GenBank/DDBJ databases">
        <authorList>
            <person name="Nowell W R."/>
        </authorList>
    </citation>
    <scope>NUCLEOTIDE SEQUENCE</scope>
</reference>
<feature type="compositionally biased region" description="Low complexity" evidence="1">
    <location>
        <begin position="25"/>
        <end position="43"/>
    </location>
</feature>
<feature type="compositionally biased region" description="Polar residues" evidence="1">
    <location>
        <begin position="1"/>
        <end position="10"/>
    </location>
</feature>
<evidence type="ECO:0000313" key="3">
    <source>
        <dbReference type="Proteomes" id="UP000663825"/>
    </source>
</evidence>
<accession>A0A817RCM8</accession>
<feature type="non-terminal residue" evidence="2">
    <location>
        <position position="154"/>
    </location>
</feature>
<feature type="region of interest" description="Disordered" evidence="1">
    <location>
        <begin position="134"/>
        <end position="154"/>
    </location>
</feature>
<dbReference type="AlphaFoldDB" id="A0A817RCM8"/>
<name>A0A817RCM8_9BILA</name>
<organism evidence="2 3">
    <name type="scientific">Rotaria socialis</name>
    <dbReference type="NCBI Taxonomy" id="392032"/>
    <lineage>
        <taxon>Eukaryota</taxon>
        <taxon>Metazoa</taxon>
        <taxon>Spiralia</taxon>
        <taxon>Gnathifera</taxon>
        <taxon>Rotifera</taxon>
        <taxon>Eurotatoria</taxon>
        <taxon>Bdelloidea</taxon>
        <taxon>Philodinida</taxon>
        <taxon>Philodinidae</taxon>
        <taxon>Rotaria</taxon>
    </lineage>
</organism>
<evidence type="ECO:0000256" key="1">
    <source>
        <dbReference type="SAM" id="MobiDB-lite"/>
    </source>
</evidence>
<proteinExistence type="predicted"/>
<feature type="region of interest" description="Disordered" evidence="1">
    <location>
        <begin position="1"/>
        <end position="44"/>
    </location>
</feature>
<evidence type="ECO:0000313" key="2">
    <source>
        <dbReference type="EMBL" id="CAF3255146.1"/>
    </source>
</evidence>
<comment type="caution">
    <text evidence="2">The sequence shown here is derived from an EMBL/GenBank/DDBJ whole genome shotgun (WGS) entry which is preliminary data.</text>
</comment>